<dbReference type="Gene3D" id="3.40.190.10">
    <property type="entry name" value="Periplasmic binding protein-like II"/>
    <property type="match status" value="1"/>
</dbReference>
<comment type="caution">
    <text evidence="1">The sequence shown here is derived from an EMBL/GenBank/DDBJ whole genome shotgun (WGS) entry which is preliminary data.</text>
</comment>
<reference evidence="2" key="1">
    <citation type="journal article" date="2019" name="Int. J. Syst. Evol. Microbiol.">
        <title>The Global Catalogue of Microorganisms (GCM) 10K type strain sequencing project: providing services to taxonomists for standard genome sequencing and annotation.</title>
        <authorList>
            <consortium name="The Broad Institute Genomics Platform"/>
            <consortium name="The Broad Institute Genome Sequencing Center for Infectious Disease"/>
            <person name="Wu L."/>
            <person name="Ma J."/>
        </authorList>
    </citation>
    <scope>NUCLEOTIDE SEQUENCE [LARGE SCALE GENOMIC DNA]</scope>
    <source>
        <strain evidence="2">CCUG 57263</strain>
    </source>
</reference>
<proteinExistence type="predicted"/>
<dbReference type="SUPFAM" id="SSF53850">
    <property type="entry name" value="Periplasmic binding protein-like II"/>
    <property type="match status" value="1"/>
</dbReference>
<protein>
    <recommendedName>
        <fullName evidence="3">Extracellular solute-binding protein</fullName>
    </recommendedName>
</protein>
<dbReference type="Proteomes" id="UP001597120">
    <property type="component" value="Unassembled WGS sequence"/>
</dbReference>
<accession>A0ABW3DFV3</accession>
<sequence>MKAKLGIAWKLIAVLVLVVVLSACGRERADVTIFILPPGGMDSSVAETLENFVQDKVGETMSVDLFSSPIFDLNKLMVEIAAGDNDIMVLPEEQFKVFAEQGGLPGMDDLFRPEDYPEGVLEAPNDEGKLEKKLYGVPVSKTEWLQSVGYKGAEMYAFIHPRAKDKDKAAEVLKKIMES</sequence>
<dbReference type="PROSITE" id="PS51257">
    <property type="entry name" value="PROKAR_LIPOPROTEIN"/>
    <property type="match status" value="1"/>
</dbReference>
<dbReference type="EMBL" id="JBHTIU010000107">
    <property type="protein sequence ID" value="MFD0872348.1"/>
    <property type="molecule type" value="Genomic_DNA"/>
</dbReference>
<organism evidence="1 2">
    <name type="scientific">Paenibacillus residui</name>
    <dbReference type="NCBI Taxonomy" id="629724"/>
    <lineage>
        <taxon>Bacteria</taxon>
        <taxon>Bacillati</taxon>
        <taxon>Bacillota</taxon>
        <taxon>Bacilli</taxon>
        <taxon>Bacillales</taxon>
        <taxon>Paenibacillaceae</taxon>
        <taxon>Paenibacillus</taxon>
    </lineage>
</organism>
<evidence type="ECO:0008006" key="3">
    <source>
        <dbReference type="Google" id="ProtNLM"/>
    </source>
</evidence>
<dbReference type="RefSeq" id="WP_144939981.1">
    <property type="nucleotide sequence ID" value="NZ_JBHTIU010000107.1"/>
</dbReference>
<evidence type="ECO:0000313" key="1">
    <source>
        <dbReference type="EMBL" id="MFD0872348.1"/>
    </source>
</evidence>
<gene>
    <name evidence="1" type="ORF">ACFQ03_24815</name>
</gene>
<evidence type="ECO:0000313" key="2">
    <source>
        <dbReference type="Proteomes" id="UP001597120"/>
    </source>
</evidence>
<name>A0ABW3DFV3_9BACL</name>
<keyword evidence="2" id="KW-1185">Reference proteome</keyword>